<comment type="caution">
    <text evidence="5">The sequence shown here is derived from an EMBL/GenBank/DDBJ whole genome shotgun (WGS) entry which is preliminary data.</text>
</comment>
<reference evidence="5 6" key="1">
    <citation type="submission" date="2017-10" db="EMBL/GenBank/DDBJ databases">
        <title>The draft genome sequence of Lewinella nigricans NBRC 102662.</title>
        <authorList>
            <person name="Wang K."/>
        </authorList>
    </citation>
    <scope>NUCLEOTIDE SEQUENCE [LARGE SCALE GENOMIC DNA]</scope>
    <source>
        <strain evidence="5 6">NBRC 102662</strain>
    </source>
</reference>
<dbReference type="PROSITE" id="PS00211">
    <property type="entry name" value="ABC_TRANSPORTER_1"/>
    <property type="match status" value="1"/>
</dbReference>
<dbReference type="GO" id="GO:0016887">
    <property type="term" value="F:ATP hydrolysis activity"/>
    <property type="evidence" value="ECO:0007669"/>
    <property type="project" value="InterPro"/>
</dbReference>
<gene>
    <name evidence="5" type="ORF">CRP01_11615</name>
</gene>
<dbReference type="GO" id="GO:0005524">
    <property type="term" value="F:ATP binding"/>
    <property type="evidence" value="ECO:0007669"/>
    <property type="project" value="UniProtKB-KW"/>
</dbReference>
<accession>A0A2D0NEL9</accession>
<dbReference type="Proteomes" id="UP000223913">
    <property type="component" value="Unassembled WGS sequence"/>
</dbReference>
<dbReference type="SMART" id="SM00382">
    <property type="entry name" value="AAA"/>
    <property type="match status" value="2"/>
</dbReference>
<sequence length="478" mass="54552">MMTFTFQDADIFRGAQRIISGLNWRWKDGQHWLLTGPIGSGKTTIAEAIMGRCRTSPGGLTFYDDGQVVSIYSLKPHMHYLAFTEDTHKLRFGDVFYYQQRYQAMESNAGLTVAEYLFGKKPQTVPGALAPLNVEPLLDRRFIQLSNGQTRRVRLAKSLMTNPRFLILEEVFTGIDRQTTGIIENMLVQQAELGTRILLIGEYAPSFITNVLSLHESQSAESWTRADWMARSDDPTVADVKTIPVELTRPPAANPDWNFADALRFDEVSVSYQKKTVVKDLNWRVKKGEKWMLSGPNGSGKSSLISLIFADNPQAYSQKITLFDRTRGSGESIWDIKRKIGFISPELQTYMRSRRNAVDIAAAGYTNTMVLSRKLVKHEIDRLRDLFDYFGIRHLAKKPFTDLSSGEQRLVLFVRAVINNPALLVLDEPFHAMDEHFHRQCLRFLTDFCHEERTLIYVSHLQEPPPKFITHELDLGAL</sequence>
<dbReference type="InterPro" id="IPR017871">
    <property type="entry name" value="ABC_transporter-like_CS"/>
</dbReference>
<evidence type="ECO:0000256" key="3">
    <source>
        <dbReference type="ARBA" id="ARBA00022840"/>
    </source>
</evidence>
<organism evidence="5 6">
    <name type="scientific">Flavilitoribacter nigricans (strain ATCC 23147 / DSM 23189 / NBRC 102662 / NCIMB 1420 / SS-2)</name>
    <name type="common">Lewinella nigricans</name>
    <dbReference type="NCBI Taxonomy" id="1122177"/>
    <lineage>
        <taxon>Bacteria</taxon>
        <taxon>Pseudomonadati</taxon>
        <taxon>Bacteroidota</taxon>
        <taxon>Saprospiria</taxon>
        <taxon>Saprospirales</taxon>
        <taxon>Lewinellaceae</taxon>
        <taxon>Flavilitoribacter</taxon>
    </lineage>
</organism>
<dbReference type="OrthoDB" id="9789994at2"/>
<keyword evidence="2" id="KW-0547">Nucleotide-binding</keyword>
<dbReference type="AlphaFoldDB" id="A0A2D0NEL9"/>
<dbReference type="InterPro" id="IPR027417">
    <property type="entry name" value="P-loop_NTPase"/>
</dbReference>
<dbReference type="PROSITE" id="PS50893">
    <property type="entry name" value="ABC_TRANSPORTER_2"/>
    <property type="match status" value="2"/>
</dbReference>
<evidence type="ECO:0000313" key="6">
    <source>
        <dbReference type="Proteomes" id="UP000223913"/>
    </source>
</evidence>
<dbReference type="SUPFAM" id="SSF52540">
    <property type="entry name" value="P-loop containing nucleoside triphosphate hydrolases"/>
    <property type="match status" value="2"/>
</dbReference>
<dbReference type="GO" id="GO:0043190">
    <property type="term" value="C:ATP-binding cassette (ABC) transporter complex"/>
    <property type="evidence" value="ECO:0007669"/>
    <property type="project" value="TreeGrafter"/>
</dbReference>
<dbReference type="InterPro" id="IPR050095">
    <property type="entry name" value="ECF_ABC_transporter_ATP-bd"/>
</dbReference>
<dbReference type="PANTHER" id="PTHR43553">
    <property type="entry name" value="HEAVY METAL TRANSPORTER"/>
    <property type="match status" value="1"/>
</dbReference>
<keyword evidence="1" id="KW-0813">Transport</keyword>
<proteinExistence type="predicted"/>
<dbReference type="RefSeq" id="WP_099150207.1">
    <property type="nucleotide sequence ID" value="NZ_PDUD01000018.1"/>
</dbReference>
<dbReference type="InterPro" id="IPR003439">
    <property type="entry name" value="ABC_transporter-like_ATP-bd"/>
</dbReference>
<dbReference type="Gene3D" id="3.40.50.300">
    <property type="entry name" value="P-loop containing nucleotide triphosphate hydrolases"/>
    <property type="match status" value="2"/>
</dbReference>
<protein>
    <recommendedName>
        <fullName evidence="4">ABC transporter domain-containing protein</fullName>
    </recommendedName>
</protein>
<keyword evidence="6" id="KW-1185">Reference proteome</keyword>
<evidence type="ECO:0000256" key="1">
    <source>
        <dbReference type="ARBA" id="ARBA00022448"/>
    </source>
</evidence>
<dbReference type="Pfam" id="PF00005">
    <property type="entry name" value="ABC_tran"/>
    <property type="match status" value="2"/>
</dbReference>
<keyword evidence="3" id="KW-0067">ATP-binding</keyword>
<feature type="domain" description="ABC transporter" evidence="4">
    <location>
        <begin position="4"/>
        <end position="241"/>
    </location>
</feature>
<evidence type="ECO:0000313" key="5">
    <source>
        <dbReference type="EMBL" id="PHN06223.1"/>
    </source>
</evidence>
<dbReference type="GO" id="GO:0042626">
    <property type="term" value="F:ATPase-coupled transmembrane transporter activity"/>
    <property type="evidence" value="ECO:0007669"/>
    <property type="project" value="TreeGrafter"/>
</dbReference>
<feature type="domain" description="ABC transporter" evidence="4">
    <location>
        <begin position="263"/>
        <end position="473"/>
    </location>
</feature>
<dbReference type="InterPro" id="IPR003593">
    <property type="entry name" value="AAA+_ATPase"/>
</dbReference>
<dbReference type="PANTHER" id="PTHR43553:SF3">
    <property type="entry name" value="ABC TRANSPORTER ATP-BINDING PROTEIN MODF"/>
    <property type="match status" value="1"/>
</dbReference>
<evidence type="ECO:0000259" key="4">
    <source>
        <dbReference type="PROSITE" id="PS50893"/>
    </source>
</evidence>
<evidence type="ECO:0000256" key="2">
    <source>
        <dbReference type="ARBA" id="ARBA00022741"/>
    </source>
</evidence>
<name>A0A2D0NEL9_FLAN2</name>
<dbReference type="EMBL" id="PDUD01000018">
    <property type="protein sequence ID" value="PHN06223.1"/>
    <property type="molecule type" value="Genomic_DNA"/>
</dbReference>